<dbReference type="EMBL" id="JBHRXY010000006">
    <property type="protein sequence ID" value="MFC3629686.1"/>
    <property type="molecule type" value="Genomic_DNA"/>
</dbReference>
<keyword evidence="5 8" id="KW-0378">Hydrolase</keyword>
<feature type="compositionally biased region" description="Acidic residues" evidence="9">
    <location>
        <begin position="119"/>
        <end position="132"/>
    </location>
</feature>
<comment type="caution">
    <text evidence="12">The sequence shown here is derived from an EMBL/GenBank/DDBJ whole genome shotgun (WGS) entry which is preliminary data.</text>
</comment>
<feature type="region of interest" description="Disordered" evidence="9">
    <location>
        <begin position="107"/>
        <end position="187"/>
    </location>
</feature>
<evidence type="ECO:0000256" key="4">
    <source>
        <dbReference type="ARBA" id="ARBA00022759"/>
    </source>
</evidence>
<keyword evidence="4 8" id="KW-0255">Endonuclease</keyword>
<keyword evidence="8" id="KW-0997">Cell inner membrane</keyword>
<dbReference type="InterPro" id="IPR019307">
    <property type="entry name" value="RNA-bd_AU-1/RNase_E/G"/>
</dbReference>
<feature type="compositionally biased region" description="Acidic residues" evidence="9">
    <location>
        <begin position="635"/>
        <end position="663"/>
    </location>
</feature>
<name>A0ABV7U3P9_9RHOB</name>
<comment type="subcellular location">
    <subcellularLocation>
        <location evidence="8">Cytoplasm</location>
    </subcellularLocation>
    <subcellularLocation>
        <location evidence="8">Cell inner membrane</location>
        <topology evidence="8">Peripheral membrane protein</topology>
        <orientation evidence="8">Cytoplasmic side</orientation>
    </subcellularLocation>
</comment>
<dbReference type="RefSeq" id="WP_377761127.1">
    <property type="nucleotide sequence ID" value="NZ_JBHRXY010000006.1"/>
</dbReference>
<sequence length="924" mass="101148">MAKKMLIDATHAEETRVVVVDGTKVEEFDFETVNKRQISGNIYLAKITRVEPSLQAAFVDYGGNRHGFLAFAEIHPDYYQIPAADREALIAEERAYAEAQEAEDAARARRRQARAERAENDDETAAAEVEEGEAGHGAGDGAGDGARDGAAEAGGEDGADADHAGDEDGADTASDASDKDETIESVADEDVAEEIRIQKKPRARRYKIQEVIKVRQIMLVQVVKEERGNKGAALTTYLSLPGRYCVLMPNTARGGGISRKITNIADRKKLKDIASELDVPRGAGLIIRTAGSQRTRTEIRRDYEYLLRLWEQIRELTFKSIAPAPIYEEGDLIKRVIRDLYSKDIDEVLVEGERGYRVAKDFMKMIMPDHSRAVQQYTDQMPLFARYQVESYLAGMFNPVVQLKSGGYIVIGVTEALVAIDVNSGRATKEGSIEETALKTNLEAADEVARQLRLRDLAGLIVIDFIDMEERRNNAAVEKRLKDKLKSDRARIQVGRISGFGLMEMSRQRLRPGMLESTTQPCAHCHGTGLIRSDDSLALTILRAIEEEGTRKRSREVLVRAPVAVINFLINQKREHIAGIEARYGLSVRLEADPALISPDFAIEKFKTAIRNVPEVSAPVLSVDAELMAQIDDEDEDLPEEAEADAEAEAEDSTDAAAAEDENGEGRSRRRRRRRRRKNGERGEGEAADAGDESEDMAEDAAEAAEEADASESEGESEGNGRRRRSRSRNRRRNGDLPRAEGLPDVVDLENPSGDQAESLPGLNARPEPDVAAEEEGEIVPLSEIASEPQAAERQAAEHQAADPRADDPRAAETREGETREGESEPRAEAFLPAEAVAAQVEETVVEALVVGTAEPEDAAPQEVGPEEVGPEVGPEVGSESAPEEAPAATAATAAPVEPEMAEPEMAEADAGRPKRRGWWSSNR</sequence>
<dbReference type="InterPro" id="IPR048583">
    <property type="entry name" value="RNase_E_G_thioredoxin-like"/>
</dbReference>
<comment type="similarity">
    <text evidence="8">Belongs to the RNase E/G family. RNase E subfamily.</text>
</comment>
<evidence type="ECO:0000256" key="6">
    <source>
        <dbReference type="ARBA" id="ARBA00022842"/>
    </source>
</evidence>
<keyword evidence="13" id="KW-1185">Reference proteome</keyword>
<evidence type="ECO:0000259" key="10">
    <source>
        <dbReference type="Pfam" id="PF10150"/>
    </source>
</evidence>
<feature type="compositionally biased region" description="Basic and acidic residues" evidence="9">
    <location>
        <begin position="795"/>
        <end position="828"/>
    </location>
</feature>
<dbReference type="NCBIfam" id="TIGR00757">
    <property type="entry name" value="RNaseEG"/>
    <property type="match status" value="1"/>
</dbReference>
<protein>
    <recommendedName>
        <fullName evidence="8">Ribonuclease E</fullName>
        <shortName evidence="8">RNase E</shortName>
        <ecNumber evidence="8">3.1.26.12</ecNumber>
    </recommendedName>
</protein>
<evidence type="ECO:0000313" key="12">
    <source>
        <dbReference type="EMBL" id="MFC3629686.1"/>
    </source>
</evidence>
<evidence type="ECO:0000256" key="1">
    <source>
        <dbReference type="ARBA" id="ARBA00022490"/>
    </source>
</evidence>
<keyword evidence="7 8" id="KW-0694">RNA-binding</keyword>
<dbReference type="CDD" id="cd04453">
    <property type="entry name" value="S1_RNase_E"/>
    <property type="match status" value="1"/>
</dbReference>
<evidence type="ECO:0000256" key="2">
    <source>
        <dbReference type="ARBA" id="ARBA00022722"/>
    </source>
</evidence>
<dbReference type="Gene3D" id="2.40.50.140">
    <property type="entry name" value="Nucleic acid-binding proteins"/>
    <property type="match status" value="2"/>
</dbReference>
<feature type="region of interest" description="Disordered" evidence="9">
    <location>
        <begin position="848"/>
        <end position="924"/>
    </location>
</feature>
<feature type="domain" description="RNase E/G thioredoxin-like" evidence="11">
    <location>
        <begin position="521"/>
        <end position="605"/>
    </location>
</feature>
<keyword evidence="8" id="KW-0699">rRNA-binding</keyword>
<dbReference type="Proteomes" id="UP001595539">
    <property type="component" value="Unassembled WGS sequence"/>
</dbReference>
<feature type="compositionally biased region" description="Acidic residues" evidence="9">
    <location>
        <begin position="855"/>
        <end position="870"/>
    </location>
</feature>
<comment type="cofactor">
    <cofactor evidence="8">
        <name>Mg(2+)</name>
        <dbReference type="ChEBI" id="CHEBI:18420"/>
    </cofactor>
    <text evidence="8">Binds 1 Mg(2+) ion per subunit.</text>
</comment>
<proteinExistence type="inferred from homology"/>
<keyword evidence="1 8" id="KW-0963">Cytoplasm</keyword>
<keyword evidence="8" id="KW-0820">tRNA-binding</keyword>
<comment type="catalytic activity">
    <reaction evidence="8">
        <text>Endonucleolytic cleavage of single-stranded RNA in A- and U-rich regions.</text>
        <dbReference type="EC" id="3.1.26.12"/>
    </reaction>
</comment>
<dbReference type="HAMAP" id="MF_00970">
    <property type="entry name" value="RNase_E"/>
    <property type="match status" value="1"/>
</dbReference>
<dbReference type="Gene3D" id="3.40.1260.20">
    <property type="entry name" value="Ribonuclease E, catalytic domain"/>
    <property type="match status" value="1"/>
</dbReference>
<keyword evidence="2 8" id="KW-0540">Nuclease</keyword>
<evidence type="ECO:0000256" key="3">
    <source>
        <dbReference type="ARBA" id="ARBA00022723"/>
    </source>
</evidence>
<dbReference type="SUPFAM" id="SSF50249">
    <property type="entry name" value="Nucleic acid-binding proteins"/>
    <property type="match status" value="1"/>
</dbReference>
<keyword evidence="8" id="KW-1003">Cell membrane</keyword>
<feature type="binding site" evidence="8">
    <location>
        <position position="525"/>
    </location>
    <ligand>
        <name>Zn(2+)</name>
        <dbReference type="ChEBI" id="CHEBI:29105"/>
        <note>ligand shared between dimeric partners</note>
    </ligand>
</feature>
<evidence type="ECO:0000313" key="13">
    <source>
        <dbReference type="Proteomes" id="UP001595539"/>
    </source>
</evidence>
<reference evidence="13" key="1">
    <citation type="journal article" date="2019" name="Int. J. Syst. Evol. Microbiol.">
        <title>The Global Catalogue of Microorganisms (GCM) 10K type strain sequencing project: providing services to taxonomists for standard genome sequencing and annotation.</title>
        <authorList>
            <consortium name="The Broad Institute Genomics Platform"/>
            <consortium name="The Broad Institute Genome Sequencing Center for Infectious Disease"/>
            <person name="Wu L."/>
            <person name="Ma J."/>
        </authorList>
    </citation>
    <scope>NUCLEOTIDE SEQUENCE [LARGE SCALE GENOMIC DNA]</scope>
    <source>
        <strain evidence="13">KCTC 42473</strain>
    </source>
</reference>
<dbReference type="InterPro" id="IPR028878">
    <property type="entry name" value="RNase_E"/>
</dbReference>
<keyword evidence="8" id="KW-0698">rRNA processing</keyword>
<evidence type="ECO:0000256" key="9">
    <source>
        <dbReference type="SAM" id="MobiDB-lite"/>
    </source>
</evidence>
<dbReference type="PANTHER" id="PTHR30001:SF1">
    <property type="entry name" value="RIBONUCLEASE E_G-LIKE PROTEIN, CHLOROPLASTIC"/>
    <property type="match status" value="1"/>
</dbReference>
<organism evidence="12 13">
    <name type="scientific">Paracoccus angustae</name>
    <dbReference type="NCBI Taxonomy" id="1671480"/>
    <lineage>
        <taxon>Bacteria</taxon>
        <taxon>Pseudomonadati</taxon>
        <taxon>Pseudomonadota</taxon>
        <taxon>Alphaproteobacteria</taxon>
        <taxon>Rhodobacterales</taxon>
        <taxon>Paracoccaceae</taxon>
        <taxon>Paracoccus</taxon>
    </lineage>
</organism>
<comment type="function">
    <text evidence="8">Endoribonuclease that plays a central role in RNA processing and decay. Required for the maturation of 5S and 16S rRNAs and the majority of tRNAs. Also involved in the degradation of most mRNAs.</text>
</comment>
<feature type="binding site" evidence="8">
    <location>
        <position position="464"/>
    </location>
    <ligand>
        <name>Mg(2+)</name>
        <dbReference type="ChEBI" id="CHEBI:18420"/>
        <note>catalytic</note>
    </ligand>
</feature>
<feature type="compositionally biased region" description="Acidic residues" evidence="9">
    <location>
        <begin position="686"/>
        <end position="717"/>
    </location>
</feature>
<dbReference type="InterPro" id="IPR004659">
    <property type="entry name" value="RNase_E/G"/>
</dbReference>
<keyword evidence="6 8" id="KW-0460">Magnesium</keyword>
<dbReference type="Pfam" id="PF10150">
    <property type="entry name" value="RNase_E_G"/>
    <property type="match status" value="1"/>
</dbReference>
<evidence type="ECO:0000256" key="5">
    <source>
        <dbReference type="ARBA" id="ARBA00022801"/>
    </source>
</evidence>
<dbReference type="InterPro" id="IPR012340">
    <property type="entry name" value="NA-bd_OB-fold"/>
</dbReference>
<keyword evidence="3 8" id="KW-0479">Metal-binding</keyword>
<feature type="region of interest" description="Required for zinc-mediated homotetramerization and catalytic activity" evidence="8">
    <location>
        <begin position="522"/>
        <end position="525"/>
    </location>
</feature>
<dbReference type="Pfam" id="PF20833">
    <property type="entry name" value="RNase_E_G_Thio"/>
    <property type="match status" value="1"/>
</dbReference>
<accession>A0ABV7U3P9</accession>
<keyword evidence="8" id="KW-0819">tRNA processing</keyword>
<feature type="domain" description="RNA-binding protein AU-1/Ribonuclease E/G" evidence="10">
    <location>
        <begin position="239"/>
        <end position="509"/>
    </location>
</feature>
<dbReference type="EC" id="3.1.26.12" evidence="8"/>
<feature type="compositionally biased region" description="Gly residues" evidence="9">
    <location>
        <begin position="135"/>
        <end position="144"/>
    </location>
</feature>
<comment type="cofactor">
    <cofactor evidence="8">
        <name>Zn(2+)</name>
        <dbReference type="ChEBI" id="CHEBI:29105"/>
    </cofactor>
    <text evidence="8">Binds 2 Zn(2+) ions per homotetramer.</text>
</comment>
<feature type="region of interest" description="Disordered" evidence="9">
    <location>
        <begin position="635"/>
        <end position="832"/>
    </location>
</feature>
<dbReference type="PANTHER" id="PTHR30001">
    <property type="entry name" value="RIBONUCLEASE"/>
    <property type="match status" value="1"/>
</dbReference>
<feature type="binding site" evidence="8">
    <location>
        <position position="522"/>
    </location>
    <ligand>
        <name>Zn(2+)</name>
        <dbReference type="ChEBI" id="CHEBI:29105"/>
        <note>ligand shared between dimeric partners</note>
    </ligand>
</feature>
<gene>
    <name evidence="8" type="primary">rne</name>
    <name evidence="12" type="ORF">ACFOM8_09545</name>
</gene>
<feature type="compositionally biased region" description="Low complexity" evidence="9">
    <location>
        <begin position="871"/>
        <end position="899"/>
    </location>
</feature>
<feature type="compositionally biased region" description="Basic residues" evidence="9">
    <location>
        <begin position="668"/>
        <end position="679"/>
    </location>
</feature>
<evidence type="ECO:0000259" key="11">
    <source>
        <dbReference type="Pfam" id="PF20833"/>
    </source>
</evidence>
<evidence type="ECO:0000256" key="8">
    <source>
        <dbReference type="HAMAP-Rule" id="MF_00970"/>
    </source>
</evidence>
<feature type="binding site" evidence="8">
    <location>
        <position position="421"/>
    </location>
    <ligand>
        <name>Mg(2+)</name>
        <dbReference type="ChEBI" id="CHEBI:18420"/>
        <note>catalytic</note>
    </ligand>
</feature>
<comment type="subunit">
    <text evidence="8">Homotetramer formed by a dimer of dimers.</text>
</comment>
<evidence type="ECO:0000256" key="7">
    <source>
        <dbReference type="ARBA" id="ARBA00022884"/>
    </source>
</evidence>
<feature type="compositionally biased region" description="Basic residues" evidence="9">
    <location>
        <begin position="722"/>
        <end position="732"/>
    </location>
</feature>
<keyword evidence="8" id="KW-0472">Membrane</keyword>
<keyword evidence="8" id="KW-0862">Zinc</keyword>